<dbReference type="FunFam" id="1.10.630.10:FF:000038">
    <property type="entry name" value="Cytochrome P450 84A1"/>
    <property type="match status" value="1"/>
</dbReference>
<keyword evidence="3" id="KW-0349">Heme</keyword>
<dbReference type="InterPro" id="IPR002401">
    <property type="entry name" value="Cyt_P450_E_grp-I"/>
</dbReference>
<dbReference type="SUPFAM" id="SSF48264">
    <property type="entry name" value="Cytochrome P450"/>
    <property type="match status" value="2"/>
</dbReference>
<dbReference type="PRINTS" id="PR00385">
    <property type="entry name" value="P450"/>
</dbReference>
<name>A0A6N2MW81_SALVM</name>
<evidence type="ECO:0000256" key="7">
    <source>
        <dbReference type="ARBA" id="ARBA00023033"/>
    </source>
</evidence>
<evidence type="ECO:0000256" key="3">
    <source>
        <dbReference type="ARBA" id="ARBA00022617"/>
    </source>
</evidence>
<keyword evidence="6" id="KW-0408">Iron</keyword>
<gene>
    <name evidence="8" type="ORF">SVIM_LOCUS420219</name>
</gene>
<dbReference type="InterPro" id="IPR001128">
    <property type="entry name" value="Cyt_P450"/>
</dbReference>
<dbReference type="PRINTS" id="PR00463">
    <property type="entry name" value="EP450I"/>
</dbReference>
<dbReference type="PROSITE" id="PS00086">
    <property type="entry name" value="CYTOCHROME_P450"/>
    <property type="match status" value="1"/>
</dbReference>
<dbReference type="GO" id="GO:0004497">
    <property type="term" value="F:monooxygenase activity"/>
    <property type="evidence" value="ECO:0007669"/>
    <property type="project" value="UniProtKB-KW"/>
</dbReference>
<comment type="similarity">
    <text evidence="2">Belongs to the cytochrome P450 family.</text>
</comment>
<evidence type="ECO:0000256" key="2">
    <source>
        <dbReference type="ARBA" id="ARBA00010617"/>
    </source>
</evidence>
<dbReference type="GO" id="GO:0005506">
    <property type="term" value="F:iron ion binding"/>
    <property type="evidence" value="ECO:0007669"/>
    <property type="project" value="InterPro"/>
</dbReference>
<evidence type="ECO:0000256" key="4">
    <source>
        <dbReference type="ARBA" id="ARBA00022723"/>
    </source>
</evidence>
<dbReference type="EMBL" id="CAADRP010001963">
    <property type="protein sequence ID" value="VFU57931.1"/>
    <property type="molecule type" value="Genomic_DNA"/>
</dbReference>
<dbReference type="PANTHER" id="PTHR47944:SF4">
    <property type="entry name" value="OS09G0441700 PROTEIN"/>
    <property type="match status" value="1"/>
</dbReference>
<dbReference type="InterPro" id="IPR017972">
    <property type="entry name" value="Cyt_P450_CS"/>
</dbReference>
<proteinExistence type="inferred from homology"/>
<evidence type="ECO:0000256" key="6">
    <source>
        <dbReference type="ARBA" id="ARBA00023004"/>
    </source>
</evidence>
<sequence length="988" mass="113088">MELSTFAALLLATVAVITLFRHLTRRKLNLPPGPKPWPIIGNLNLLAGPLPQKHARPRPEVRANYAAPVWFFPVVVGSSVEMAEAILKTNDVKLADRPRIAAGKYTTYNYSNITWSQYGPYWRQALQRLDQFETVRVQELHALLRKLFLSAGKPIDARDNFSDLSLSVISRLVLGKSYTVKSGSQKEFMSPKEFKEMIDELFLLNGVLDIGDSIPWLAFLDLQGYIKRMKAHTLNEHQKRRRGVEEYVPQDMMDILLQLSDDPNLEVQLDRTAVKAFTMDLIAGGTESSSVTTEWAMAELLKKPEYFERATEELDRVIGRERWVEEKDIANLPFINAICKETMRLHPVSPFLVPRLAREDIQLGGYDIPKGTRVMVNVWTIGRDASIWEKPHEFCPERFIGKPIDVKGHQFRAAAVWSWEEDVRWVIQASVANLLHGFKWKLPGDMKTEELNMQEIFGLSTPKQIPLVAEIEPRLPAHIPPASEMETPTWMPYAFAWLATVSLILLASRLRRRKLNPPPGPKSWPIIGNLNLIGELPHRSLHALSQKYGPIMQVKFGSYPMAKTILKTHDVIFSGRPKTAAGKYTTYNYSDITWSPYGPYWRQARKMCLMELFSAKRLESYEYIRVEELRALLKALNKSNGRPINLKDHLADVSLNVISRMVLGKKYTVKSSENEKEIVTPMEFKEMLDELFLLNGVLDIGDSIPWIAFLDLQGYIKRMKTLSKKFDRFMEHVLDEHEARRKEDKNWEPKDMVDVLLQLASDPNLEVKLERHGVKAFSQDLIAGGTESSAVTVEWAMSEMLRKPEVFEKAAEELDRVIGRERWVEEKDMVDLPYIYAIAKEVMRLHPVAPMLVPRAAREDIKINGYDIAKGTRVLVNVWTIGRDPAVWDKPDEFYPERFIGNAIDVRGHDYELLPFGAGRRMCPGYPLGLKVIQATLSNLLHGFKWRLPDGVKKEDLNMDEIFGLSTPKKYPLVAVAEPRLPPHVYPK</sequence>
<dbReference type="Pfam" id="PF00067">
    <property type="entry name" value="p450"/>
    <property type="match status" value="2"/>
</dbReference>
<dbReference type="InterPro" id="IPR036396">
    <property type="entry name" value="Cyt_P450_sf"/>
</dbReference>
<keyword evidence="5" id="KW-0560">Oxidoreductase</keyword>
<keyword evidence="4" id="KW-0479">Metal-binding</keyword>
<dbReference type="Gene3D" id="1.10.630.10">
    <property type="entry name" value="Cytochrome P450"/>
    <property type="match status" value="2"/>
</dbReference>
<organism evidence="8">
    <name type="scientific">Salix viminalis</name>
    <name type="common">Common osier</name>
    <name type="synonym">Basket willow</name>
    <dbReference type="NCBI Taxonomy" id="40686"/>
    <lineage>
        <taxon>Eukaryota</taxon>
        <taxon>Viridiplantae</taxon>
        <taxon>Streptophyta</taxon>
        <taxon>Embryophyta</taxon>
        <taxon>Tracheophyta</taxon>
        <taxon>Spermatophyta</taxon>
        <taxon>Magnoliopsida</taxon>
        <taxon>eudicotyledons</taxon>
        <taxon>Gunneridae</taxon>
        <taxon>Pentapetalae</taxon>
        <taxon>rosids</taxon>
        <taxon>fabids</taxon>
        <taxon>Malpighiales</taxon>
        <taxon>Salicaceae</taxon>
        <taxon>Saliceae</taxon>
        <taxon>Salix</taxon>
    </lineage>
</organism>
<evidence type="ECO:0000256" key="5">
    <source>
        <dbReference type="ARBA" id="ARBA00023002"/>
    </source>
</evidence>
<reference evidence="8" key="1">
    <citation type="submission" date="2019-03" db="EMBL/GenBank/DDBJ databases">
        <authorList>
            <person name="Mank J."/>
            <person name="Almeida P."/>
        </authorList>
    </citation>
    <scope>NUCLEOTIDE SEQUENCE</scope>
    <source>
        <strain evidence="8">78183</strain>
    </source>
</reference>
<dbReference type="GO" id="GO:0016705">
    <property type="term" value="F:oxidoreductase activity, acting on paired donors, with incorporation or reduction of molecular oxygen"/>
    <property type="evidence" value="ECO:0007669"/>
    <property type="project" value="InterPro"/>
</dbReference>
<protein>
    <submittedName>
        <fullName evidence="8">Uncharacterized protein</fullName>
    </submittedName>
</protein>
<dbReference type="CDD" id="cd20618">
    <property type="entry name" value="CYP71_clan"/>
    <property type="match status" value="2"/>
</dbReference>
<dbReference type="GO" id="GO:0044550">
    <property type="term" value="P:secondary metabolite biosynthetic process"/>
    <property type="evidence" value="ECO:0007669"/>
    <property type="project" value="UniProtKB-ARBA"/>
</dbReference>
<comment type="cofactor">
    <cofactor evidence="1">
        <name>heme</name>
        <dbReference type="ChEBI" id="CHEBI:30413"/>
    </cofactor>
</comment>
<evidence type="ECO:0000256" key="1">
    <source>
        <dbReference type="ARBA" id="ARBA00001971"/>
    </source>
</evidence>
<evidence type="ECO:0000313" key="8">
    <source>
        <dbReference type="EMBL" id="VFU57931.1"/>
    </source>
</evidence>
<dbReference type="FunFam" id="1.10.630.10:FF:000026">
    <property type="entry name" value="Cytochrome P450 82C4"/>
    <property type="match status" value="1"/>
</dbReference>
<dbReference type="AlphaFoldDB" id="A0A6N2MW81"/>
<dbReference type="PANTHER" id="PTHR47944">
    <property type="entry name" value="CYTOCHROME P450 98A9"/>
    <property type="match status" value="1"/>
</dbReference>
<dbReference type="GO" id="GO:0020037">
    <property type="term" value="F:heme binding"/>
    <property type="evidence" value="ECO:0007669"/>
    <property type="project" value="InterPro"/>
</dbReference>
<keyword evidence="7" id="KW-0503">Monooxygenase</keyword>
<accession>A0A6N2MW81</accession>